<dbReference type="SUPFAM" id="SSF48452">
    <property type="entry name" value="TPR-like"/>
    <property type="match status" value="1"/>
</dbReference>
<dbReference type="AlphaFoldDB" id="A0A9P7D3X1"/>
<organism evidence="1 2">
    <name type="scientific">Suillus placidus</name>
    <dbReference type="NCBI Taxonomy" id="48579"/>
    <lineage>
        <taxon>Eukaryota</taxon>
        <taxon>Fungi</taxon>
        <taxon>Dikarya</taxon>
        <taxon>Basidiomycota</taxon>
        <taxon>Agaricomycotina</taxon>
        <taxon>Agaricomycetes</taxon>
        <taxon>Agaricomycetidae</taxon>
        <taxon>Boletales</taxon>
        <taxon>Suillineae</taxon>
        <taxon>Suillaceae</taxon>
        <taxon>Suillus</taxon>
    </lineage>
</organism>
<sequence length="355" mass="39931">MLGSGEVVGKLEISWDELLNHGDEPFELSFPSVCDDHPSLTLKAAVLHPCDDHEGALFDSLVDCEIARDTDAGHARFVEYMTSKTVSYLNDAVEHFQSVLDQCPVDHPDRASALANLASARLEGYIQEDLEDIDSTISLFREALALRPQGHPDHPLSLYYLAEALTWRYRKERTTVDLHESAQLYCKLLPLCPEGTYLCIAAGANGVDYVIDECNTFPTDGSDEDIHLRRIVLQLCPLGHQHRLQVLHGLEWALWIRFRQRGGIDDIDESIQIAREAVSLCPEGHSERDAYLNDLAASLRSRFDHQGRSHDLDEAICLYEEALRMCPVGHKYRDVSLGSLGGALRVRFIQREDII</sequence>
<evidence type="ECO:0000313" key="1">
    <source>
        <dbReference type="EMBL" id="KAG1778203.1"/>
    </source>
</evidence>
<reference evidence="1" key="1">
    <citation type="journal article" date="2020" name="New Phytol.">
        <title>Comparative genomics reveals dynamic genome evolution in host specialist ectomycorrhizal fungi.</title>
        <authorList>
            <person name="Lofgren L.A."/>
            <person name="Nguyen N.H."/>
            <person name="Vilgalys R."/>
            <person name="Ruytinx J."/>
            <person name="Liao H.L."/>
            <person name="Branco S."/>
            <person name="Kuo A."/>
            <person name="LaButti K."/>
            <person name="Lipzen A."/>
            <person name="Andreopoulos W."/>
            <person name="Pangilinan J."/>
            <person name="Riley R."/>
            <person name="Hundley H."/>
            <person name="Na H."/>
            <person name="Barry K."/>
            <person name="Grigoriev I.V."/>
            <person name="Stajich J.E."/>
            <person name="Kennedy P.G."/>
        </authorList>
    </citation>
    <scope>NUCLEOTIDE SEQUENCE</scope>
    <source>
        <strain evidence="1">DOB743</strain>
    </source>
</reference>
<protein>
    <submittedName>
        <fullName evidence="1">Uncharacterized protein</fullName>
    </submittedName>
</protein>
<name>A0A9P7D3X1_9AGAM</name>
<dbReference type="EMBL" id="JABBWD010000016">
    <property type="protein sequence ID" value="KAG1778203.1"/>
    <property type="molecule type" value="Genomic_DNA"/>
</dbReference>
<gene>
    <name evidence="1" type="ORF">EV702DRAFT_169810</name>
</gene>
<comment type="caution">
    <text evidence="1">The sequence shown here is derived from an EMBL/GenBank/DDBJ whole genome shotgun (WGS) entry which is preliminary data.</text>
</comment>
<dbReference type="Proteomes" id="UP000714275">
    <property type="component" value="Unassembled WGS sequence"/>
</dbReference>
<proteinExistence type="predicted"/>
<dbReference type="Gene3D" id="1.25.40.10">
    <property type="entry name" value="Tetratricopeptide repeat domain"/>
    <property type="match status" value="1"/>
</dbReference>
<dbReference type="InterPro" id="IPR011990">
    <property type="entry name" value="TPR-like_helical_dom_sf"/>
</dbReference>
<evidence type="ECO:0000313" key="2">
    <source>
        <dbReference type="Proteomes" id="UP000714275"/>
    </source>
</evidence>
<accession>A0A9P7D3X1</accession>
<keyword evidence="2" id="KW-1185">Reference proteome</keyword>
<dbReference type="OrthoDB" id="3217196at2759"/>